<feature type="coiled-coil region" evidence="1">
    <location>
        <begin position="509"/>
        <end position="560"/>
    </location>
</feature>
<gene>
    <name evidence="4" type="ORF">ACFQPS_07495</name>
</gene>
<dbReference type="EMBL" id="JBHTCM010000009">
    <property type="protein sequence ID" value="MFC7333003.1"/>
    <property type="molecule type" value="Genomic_DNA"/>
</dbReference>
<feature type="compositionally biased region" description="Gly residues" evidence="2">
    <location>
        <begin position="697"/>
        <end position="706"/>
    </location>
</feature>
<feature type="compositionally biased region" description="Polar residues" evidence="2">
    <location>
        <begin position="764"/>
        <end position="774"/>
    </location>
</feature>
<feature type="region of interest" description="Disordered" evidence="2">
    <location>
        <begin position="729"/>
        <end position="832"/>
    </location>
</feature>
<feature type="compositionally biased region" description="Low complexity" evidence="2">
    <location>
        <begin position="676"/>
        <end position="686"/>
    </location>
</feature>
<evidence type="ECO:0000256" key="1">
    <source>
        <dbReference type="SAM" id="Coils"/>
    </source>
</evidence>
<organism evidence="4 5">
    <name type="scientific">Rhodocista pekingensis</name>
    <dbReference type="NCBI Taxonomy" id="201185"/>
    <lineage>
        <taxon>Bacteria</taxon>
        <taxon>Pseudomonadati</taxon>
        <taxon>Pseudomonadota</taxon>
        <taxon>Alphaproteobacteria</taxon>
        <taxon>Rhodospirillales</taxon>
        <taxon>Azospirillaceae</taxon>
        <taxon>Rhodocista</taxon>
    </lineage>
</organism>
<dbReference type="RefSeq" id="WP_377357805.1">
    <property type="nucleotide sequence ID" value="NZ_JBHTCM010000009.1"/>
</dbReference>
<feature type="transmembrane region" description="Helical" evidence="3">
    <location>
        <begin position="35"/>
        <end position="53"/>
    </location>
</feature>
<feature type="transmembrane region" description="Helical" evidence="3">
    <location>
        <begin position="59"/>
        <end position="78"/>
    </location>
</feature>
<proteinExistence type="predicted"/>
<evidence type="ECO:0000313" key="5">
    <source>
        <dbReference type="Proteomes" id="UP001596456"/>
    </source>
</evidence>
<sequence>MPGARRGAAPGAPGSGLRLHAARAALAWERLWPRLWPAVGVAGGFLALALFGLPPLLPGWLHLLLLLATAGGVGWLGVTRLRGFRWPGVEEGRRRLEHDSALTHRPLATLRDGRATGDGDPVADALWQMAQERARQQVRDLRLNAPHPNLLARDPWALRIALALVLLVAASVARDDWSERLGLALQPRIAGLGPAVPAALDVWITPPDHTGLPPVFLTRRPVPAAAAETGSGDAATAPAAPVDIPVGSTLLARVSGGSGIPELEIDGSATPFAGVAGGGFQIDRPVTAGQRLSVTQRGRELGAWDIRVVPDMGPGIAFRTPPAATERHATRIDYTAADDYGVARVVAVLTLAAETAPGIDRTPLELPLPLPGVNPKQVAATGFTDLTPHPWAGLPVSIRLEATDGAGQTGRSAEQPFVLPERPFSHPVAQAIIAERRRLTLGGDAVRDPVSRALSDISARPDGYRGDLSVFMGLRSAVARLRRNQEPDALASVQDTLWETALRVEDGGLSLAERDLRDAQRDLMEALDRNAPDEEIDRLMQQLQQAMQQFMDALEQKVREAVERGEMPPELPDMPNLQSMDRQGLEQMMERMRELAQTGSRDAARQMLSQLQQMMENLRTGQTAEQQQGQEAARQVMEMMQQLQDLAQRQQELMDETFRQSGEAQEEILPPDMPLPGMQGPNRQPGQPQPGQPRPGGQPGQAGPQGGDPAAMAADQEALRRELGDLMRRFGEMGGDIPRPLGRAERAMRDAGEALEQGLPGQAVPSQGQAVDQLQQGLEAMAEQMQQQMMAAAGMRPGQRPQAGRQPGRDPLGRQLPGQGMFNTDRVKIPEVSDVQRSREILEELRRRAGEPDRPKLERDYIERLLDRF</sequence>
<keyword evidence="3" id="KW-0812">Transmembrane</keyword>
<dbReference type="Proteomes" id="UP001596456">
    <property type="component" value="Unassembled WGS sequence"/>
</dbReference>
<protein>
    <submittedName>
        <fullName evidence="4">TIGR02302 family protein</fullName>
    </submittedName>
</protein>
<feature type="compositionally biased region" description="Basic and acidic residues" evidence="2">
    <location>
        <begin position="742"/>
        <end position="752"/>
    </location>
</feature>
<name>A0ABW2KSQ6_9PROT</name>
<evidence type="ECO:0000256" key="3">
    <source>
        <dbReference type="SAM" id="Phobius"/>
    </source>
</evidence>
<feature type="compositionally biased region" description="Low complexity" evidence="2">
    <location>
        <begin position="775"/>
        <end position="795"/>
    </location>
</feature>
<feature type="transmembrane region" description="Helical" evidence="3">
    <location>
        <begin position="156"/>
        <end position="173"/>
    </location>
</feature>
<dbReference type="InterPro" id="IPR012683">
    <property type="entry name" value="CHP02302_TM"/>
</dbReference>
<dbReference type="Pfam" id="PF13779">
    <property type="entry name" value="DUF4175"/>
    <property type="match status" value="1"/>
</dbReference>
<dbReference type="NCBIfam" id="TIGR02302">
    <property type="entry name" value="aProt_lowcomp"/>
    <property type="match status" value="1"/>
</dbReference>
<evidence type="ECO:0000256" key="2">
    <source>
        <dbReference type="SAM" id="MobiDB-lite"/>
    </source>
</evidence>
<reference evidence="5" key="1">
    <citation type="journal article" date="2019" name="Int. J. Syst. Evol. Microbiol.">
        <title>The Global Catalogue of Microorganisms (GCM) 10K type strain sequencing project: providing services to taxonomists for standard genome sequencing and annotation.</title>
        <authorList>
            <consortium name="The Broad Institute Genomics Platform"/>
            <consortium name="The Broad Institute Genome Sequencing Center for Infectious Disease"/>
            <person name="Wu L."/>
            <person name="Ma J."/>
        </authorList>
    </citation>
    <scope>NUCLEOTIDE SEQUENCE [LARGE SCALE GENOMIC DNA]</scope>
    <source>
        <strain evidence="5">CGMCC 1.16275</strain>
    </source>
</reference>
<accession>A0ABW2KSQ6</accession>
<keyword evidence="5" id="KW-1185">Reference proteome</keyword>
<keyword evidence="3" id="KW-1133">Transmembrane helix</keyword>
<feature type="region of interest" description="Disordered" evidence="2">
    <location>
        <begin position="658"/>
        <end position="713"/>
    </location>
</feature>
<keyword evidence="1" id="KW-0175">Coiled coil</keyword>
<evidence type="ECO:0000313" key="4">
    <source>
        <dbReference type="EMBL" id="MFC7333003.1"/>
    </source>
</evidence>
<keyword evidence="3" id="KW-0472">Membrane</keyword>
<comment type="caution">
    <text evidence="4">The sequence shown here is derived from an EMBL/GenBank/DDBJ whole genome shotgun (WGS) entry which is preliminary data.</text>
</comment>